<evidence type="ECO:0008006" key="3">
    <source>
        <dbReference type="Google" id="ProtNLM"/>
    </source>
</evidence>
<evidence type="ECO:0000313" key="1">
    <source>
        <dbReference type="EMBL" id="KHN87132.1"/>
    </source>
</evidence>
<dbReference type="AlphaFoldDB" id="A0A0B2W0H5"/>
<proteinExistence type="predicted"/>
<evidence type="ECO:0000313" key="2">
    <source>
        <dbReference type="Proteomes" id="UP000031036"/>
    </source>
</evidence>
<comment type="caution">
    <text evidence="1">The sequence shown here is derived from an EMBL/GenBank/DDBJ whole genome shotgun (WGS) entry which is preliminary data.</text>
</comment>
<sequence length="263" mass="29447">MFSSSACSAGKTVNRNWRQDEIVKQERIATERERGGIAIVAAHQLSRTVSFMRCPESLKRATFCTLNRRFLTANFTNIYSVITLATLLTTAQAAALKETFYAEASEHIFRRCFVNGPGTSIGGADYRRDYDITLKDCAITCREDQCCMAFEWLVDGTCTLKSRSLNGTVANVEGVHFGLCLDTDDADRNRFWDHEVFGPKTGAVKAIDREECADFCSTLPDTQMYSWKSSNPRNMDELLGDCTCIKELNRIELVFGSFSGVLI</sequence>
<gene>
    <name evidence="1" type="ORF">Tcan_09486</name>
</gene>
<protein>
    <recommendedName>
        <fullName evidence="3">Apple domain-containing protein</fullName>
    </recommendedName>
</protein>
<dbReference type="OrthoDB" id="5782698at2759"/>
<dbReference type="Proteomes" id="UP000031036">
    <property type="component" value="Unassembled WGS sequence"/>
</dbReference>
<name>A0A0B2W0H5_TOXCA</name>
<keyword evidence="2" id="KW-1185">Reference proteome</keyword>
<reference evidence="1 2" key="1">
    <citation type="submission" date="2014-11" db="EMBL/GenBank/DDBJ databases">
        <title>Genetic blueprint of the zoonotic pathogen Toxocara canis.</title>
        <authorList>
            <person name="Zhu X.-Q."/>
            <person name="Korhonen P.K."/>
            <person name="Cai H."/>
            <person name="Young N.D."/>
            <person name="Nejsum P."/>
            <person name="von Samson-Himmelstjerna G."/>
            <person name="Boag P.R."/>
            <person name="Tan P."/>
            <person name="Li Q."/>
            <person name="Min J."/>
            <person name="Yang Y."/>
            <person name="Wang X."/>
            <person name="Fang X."/>
            <person name="Hall R.S."/>
            <person name="Hofmann A."/>
            <person name="Sternberg P.W."/>
            <person name="Jex A.R."/>
            <person name="Gasser R.B."/>
        </authorList>
    </citation>
    <scope>NUCLEOTIDE SEQUENCE [LARGE SCALE GENOMIC DNA]</scope>
    <source>
        <strain evidence="1">PN_DK_2014</strain>
    </source>
</reference>
<organism evidence="1 2">
    <name type="scientific">Toxocara canis</name>
    <name type="common">Canine roundworm</name>
    <dbReference type="NCBI Taxonomy" id="6265"/>
    <lineage>
        <taxon>Eukaryota</taxon>
        <taxon>Metazoa</taxon>
        <taxon>Ecdysozoa</taxon>
        <taxon>Nematoda</taxon>
        <taxon>Chromadorea</taxon>
        <taxon>Rhabditida</taxon>
        <taxon>Spirurina</taxon>
        <taxon>Ascaridomorpha</taxon>
        <taxon>Ascaridoidea</taxon>
        <taxon>Toxocaridae</taxon>
        <taxon>Toxocara</taxon>
    </lineage>
</organism>
<accession>A0A0B2W0H5</accession>
<dbReference type="EMBL" id="JPKZ01000479">
    <property type="protein sequence ID" value="KHN87132.1"/>
    <property type="molecule type" value="Genomic_DNA"/>
</dbReference>